<evidence type="ECO:0000313" key="2">
    <source>
        <dbReference type="EMBL" id="RCV33498.1"/>
    </source>
</evidence>
<dbReference type="AlphaFoldDB" id="A0A368RTN9"/>
<reference evidence="2" key="1">
    <citation type="journal article" date="2012" name="Nat. Biotechnol.">
        <title>Reference genome sequence of the model plant Setaria.</title>
        <authorList>
            <person name="Bennetzen J.L."/>
            <person name="Schmutz J."/>
            <person name="Wang H."/>
            <person name="Percifield R."/>
            <person name="Hawkins J."/>
            <person name="Pontaroli A.C."/>
            <person name="Estep M."/>
            <person name="Feng L."/>
            <person name="Vaughn J.N."/>
            <person name="Grimwood J."/>
            <person name="Jenkins J."/>
            <person name="Barry K."/>
            <person name="Lindquist E."/>
            <person name="Hellsten U."/>
            <person name="Deshpande S."/>
            <person name="Wang X."/>
            <person name="Wu X."/>
            <person name="Mitros T."/>
            <person name="Triplett J."/>
            <person name="Yang X."/>
            <person name="Ye C.Y."/>
            <person name="Mauro-Herrera M."/>
            <person name="Wang L."/>
            <person name="Li P."/>
            <person name="Sharma M."/>
            <person name="Sharma R."/>
            <person name="Ronald P.C."/>
            <person name="Panaud O."/>
            <person name="Kellogg E.A."/>
            <person name="Brutnell T.P."/>
            <person name="Doust A.N."/>
            <person name="Tuskan G.A."/>
            <person name="Rokhsar D."/>
            <person name="Devos K.M."/>
        </authorList>
    </citation>
    <scope>NUCLEOTIDE SEQUENCE [LARGE SCALE GENOMIC DNA]</scope>
    <source>
        <strain evidence="2">Yugu1</strain>
    </source>
</reference>
<feature type="region of interest" description="Disordered" evidence="1">
    <location>
        <begin position="157"/>
        <end position="205"/>
    </location>
</feature>
<organism evidence="2">
    <name type="scientific">Setaria italica</name>
    <name type="common">Foxtail millet</name>
    <name type="synonym">Panicum italicum</name>
    <dbReference type="NCBI Taxonomy" id="4555"/>
    <lineage>
        <taxon>Eukaryota</taxon>
        <taxon>Viridiplantae</taxon>
        <taxon>Streptophyta</taxon>
        <taxon>Embryophyta</taxon>
        <taxon>Tracheophyta</taxon>
        <taxon>Spermatophyta</taxon>
        <taxon>Magnoliopsida</taxon>
        <taxon>Liliopsida</taxon>
        <taxon>Poales</taxon>
        <taxon>Poaceae</taxon>
        <taxon>PACMAD clade</taxon>
        <taxon>Panicoideae</taxon>
        <taxon>Panicodae</taxon>
        <taxon>Paniceae</taxon>
        <taxon>Cenchrinae</taxon>
        <taxon>Setaria</taxon>
    </lineage>
</organism>
<gene>
    <name evidence="2" type="ORF">SETIT_7G087300v2</name>
</gene>
<feature type="compositionally biased region" description="Basic residues" evidence="1">
    <location>
        <begin position="157"/>
        <end position="166"/>
    </location>
</feature>
<feature type="region of interest" description="Disordered" evidence="1">
    <location>
        <begin position="326"/>
        <end position="346"/>
    </location>
</feature>
<feature type="compositionally biased region" description="Basic and acidic residues" evidence="1">
    <location>
        <begin position="167"/>
        <end position="178"/>
    </location>
</feature>
<name>A0A368RTN9_SETIT</name>
<sequence length="360" mass="38893">MQRRIRDRKRTLQAELGVVEAKGGRVGGRQQRPPAFLDVERHGGRHQVGYGPLRRRHDVQRPHAPLHRDAHQHLARRPPPGLAATAATTRRGDGAEASPPHAGEQVRQRLGPLLLLQLVPLLRRPAAVERRRPLPGHRRRRLLALPATGAALVAVRRRRQRRHRAGRRDSCERRRGDRSVVTSGRVTVGGGRTRGGRTTTGPMRRRTCRGPRRLRSPCRSGGAFRVPSVRRDQACLRRAGGIGRAILQQGWGRLLLSVASGGRGRDGCGAPETGGAVLGAATAVPRAIDSKQEMRMQGRSGGVQVSNAIDSTGMIVLIGGGGKERVGTWEDARPGQADSDAGRGRGGARYWGRAGAALPA</sequence>
<accession>A0A368RTN9</accession>
<proteinExistence type="predicted"/>
<evidence type="ECO:0000256" key="1">
    <source>
        <dbReference type="SAM" id="MobiDB-lite"/>
    </source>
</evidence>
<reference evidence="2" key="2">
    <citation type="submission" date="2015-07" db="EMBL/GenBank/DDBJ databases">
        <authorList>
            <person name="Noorani M."/>
        </authorList>
    </citation>
    <scope>NUCLEOTIDE SEQUENCE</scope>
    <source>
        <strain evidence="2">Yugu1</strain>
    </source>
</reference>
<protein>
    <submittedName>
        <fullName evidence="2">Uncharacterized protein</fullName>
    </submittedName>
</protein>
<dbReference type="EMBL" id="CM003534">
    <property type="protein sequence ID" value="RCV33498.1"/>
    <property type="molecule type" value="Genomic_DNA"/>
</dbReference>
<feature type="region of interest" description="Disordered" evidence="1">
    <location>
        <begin position="62"/>
        <end position="104"/>
    </location>
</feature>